<name>A0A1C6SWI7_9ACTN</name>
<dbReference type="Proteomes" id="UP000199413">
    <property type="component" value="Unassembled WGS sequence"/>
</dbReference>
<evidence type="ECO:0000313" key="3">
    <source>
        <dbReference type="EMBL" id="SCL33653.1"/>
    </source>
</evidence>
<dbReference type="EMBL" id="FMHV01000002">
    <property type="protein sequence ID" value="SCL33653.1"/>
    <property type="molecule type" value="Genomic_DNA"/>
</dbReference>
<keyword evidence="2" id="KW-0472">Membrane</keyword>
<dbReference type="AlphaFoldDB" id="A0A1C6SWI7"/>
<feature type="region of interest" description="Disordered" evidence="1">
    <location>
        <begin position="67"/>
        <end position="98"/>
    </location>
</feature>
<sequence length="263" mass="27224">MQPHDAPLRDDLAVVAAEAGPLGFNAESIVAKVRRRRRRRSVLGTTAGTAAIVLALVAISSWVRGGSENGSQTMSDASAKPPASGPSAQGSTTPSGAPPKVYMCGERLVLADAATSRTGLTMAISSVRKSADDVGPDIAVTFKAAAPMHIVSSPPRLFEVLYLRAGVIVGGGPMLNLPGDVTPQGVDLIGYGFDVAPDRPSTQELGPRNMLCPSLSWAAVWSAPQSYEVVVLQGPVEKLPQQTSLGIPVLGAPLLVSRAGFPR</sequence>
<keyword evidence="4" id="KW-1185">Reference proteome</keyword>
<evidence type="ECO:0000256" key="2">
    <source>
        <dbReference type="SAM" id="Phobius"/>
    </source>
</evidence>
<reference evidence="4" key="1">
    <citation type="submission" date="2016-06" db="EMBL/GenBank/DDBJ databases">
        <authorList>
            <person name="Varghese N."/>
            <person name="Submissions Spin"/>
        </authorList>
    </citation>
    <scope>NUCLEOTIDE SEQUENCE [LARGE SCALE GENOMIC DNA]</scope>
    <source>
        <strain evidence="4">DSM 45431</strain>
    </source>
</reference>
<protein>
    <submittedName>
        <fullName evidence="3">Uncharacterized protein</fullName>
    </submittedName>
</protein>
<dbReference type="RefSeq" id="WP_141715146.1">
    <property type="nucleotide sequence ID" value="NZ_FMHV01000002.1"/>
</dbReference>
<feature type="compositionally biased region" description="Low complexity" evidence="1">
    <location>
        <begin position="75"/>
        <end position="88"/>
    </location>
</feature>
<proteinExistence type="predicted"/>
<feature type="transmembrane region" description="Helical" evidence="2">
    <location>
        <begin position="42"/>
        <end position="63"/>
    </location>
</feature>
<organism evidence="3 4">
    <name type="scientific">Micromonospora rhizosphaerae</name>
    <dbReference type="NCBI Taxonomy" id="568872"/>
    <lineage>
        <taxon>Bacteria</taxon>
        <taxon>Bacillati</taxon>
        <taxon>Actinomycetota</taxon>
        <taxon>Actinomycetes</taxon>
        <taxon>Micromonosporales</taxon>
        <taxon>Micromonosporaceae</taxon>
        <taxon>Micromonospora</taxon>
    </lineage>
</organism>
<evidence type="ECO:0000256" key="1">
    <source>
        <dbReference type="SAM" id="MobiDB-lite"/>
    </source>
</evidence>
<keyword evidence="2" id="KW-1133">Transmembrane helix</keyword>
<evidence type="ECO:0000313" key="4">
    <source>
        <dbReference type="Proteomes" id="UP000199413"/>
    </source>
</evidence>
<accession>A0A1C6SWI7</accession>
<dbReference type="OrthoDB" id="3392633at2"/>
<gene>
    <name evidence="3" type="ORF">GA0070624_4786</name>
</gene>
<keyword evidence="2" id="KW-0812">Transmembrane</keyword>